<dbReference type="SUPFAM" id="SSF49879">
    <property type="entry name" value="SMAD/FHA domain"/>
    <property type="match status" value="1"/>
</dbReference>
<keyword evidence="5" id="KW-1185">Reference proteome</keyword>
<gene>
    <name evidence="4" type="ORF">MC7420_7199</name>
</gene>
<dbReference type="InterPro" id="IPR050697">
    <property type="entry name" value="Adenylyl/Guanylyl_Cyclase_3/4"/>
</dbReference>
<evidence type="ECO:0000259" key="2">
    <source>
        <dbReference type="PROSITE" id="PS50006"/>
    </source>
</evidence>
<dbReference type="Gene3D" id="3.30.70.1230">
    <property type="entry name" value="Nucleotide cyclase"/>
    <property type="match status" value="1"/>
</dbReference>
<dbReference type="SMART" id="SM00044">
    <property type="entry name" value="CYCc"/>
    <property type="match status" value="1"/>
</dbReference>
<dbReference type="GO" id="GO:0006171">
    <property type="term" value="P:cAMP biosynthetic process"/>
    <property type="evidence" value="ECO:0007669"/>
    <property type="project" value="TreeGrafter"/>
</dbReference>
<comment type="similarity">
    <text evidence="1">Belongs to the adenylyl cyclase class-3 family.</text>
</comment>
<dbReference type="Gene3D" id="3.30.450.40">
    <property type="match status" value="1"/>
</dbReference>
<dbReference type="EMBL" id="DS989841">
    <property type="protein sequence ID" value="EDX78546.1"/>
    <property type="molecule type" value="Genomic_DNA"/>
</dbReference>
<dbReference type="InterPro" id="IPR029016">
    <property type="entry name" value="GAF-like_dom_sf"/>
</dbReference>
<evidence type="ECO:0000256" key="1">
    <source>
        <dbReference type="ARBA" id="ARBA00005381"/>
    </source>
</evidence>
<accession>B4VHQ6</accession>
<dbReference type="SMART" id="SM00065">
    <property type="entry name" value="GAF"/>
    <property type="match status" value="1"/>
</dbReference>
<dbReference type="Proteomes" id="UP000003835">
    <property type="component" value="Unassembled WGS sequence"/>
</dbReference>
<reference evidence="4 5" key="1">
    <citation type="submission" date="2008-07" db="EMBL/GenBank/DDBJ databases">
        <authorList>
            <person name="Tandeau de Marsac N."/>
            <person name="Ferriera S."/>
            <person name="Johnson J."/>
            <person name="Kravitz S."/>
            <person name="Beeson K."/>
            <person name="Sutton G."/>
            <person name="Rogers Y.-H."/>
            <person name="Friedman R."/>
            <person name="Frazier M."/>
            <person name="Venter J.C."/>
        </authorList>
    </citation>
    <scope>NUCLEOTIDE SEQUENCE [LARGE SCALE GENOMIC DNA]</scope>
    <source>
        <strain evidence="4 5">PCC 7420</strain>
    </source>
</reference>
<dbReference type="HOGENOM" id="CLU_000445_11_32_3"/>
<dbReference type="SMART" id="SM00240">
    <property type="entry name" value="FHA"/>
    <property type="match status" value="1"/>
</dbReference>
<dbReference type="CDD" id="cd07302">
    <property type="entry name" value="CHD"/>
    <property type="match status" value="1"/>
</dbReference>
<dbReference type="SUPFAM" id="SSF55781">
    <property type="entry name" value="GAF domain-like"/>
    <property type="match status" value="1"/>
</dbReference>
<dbReference type="STRING" id="118168.MC7420_7199"/>
<dbReference type="Pfam" id="PF00211">
    <property type="entry name" value="Guanylate_cyc"/>
    <property type="match status" value="1"/>
</dbReference>
<dbReference type="InterPro" id="IPR000253">
    <property type="entry name" value="FHA_dom"/>
</dbReference>
<dbReference type="GO" id="GO:0004016">
    <property type="term" value="F:adenylate cyclase activity"/>
    <property type="evidence" value="ECO:0007669"/>
    <property type="project" value="UniProtKB-ARBA"/>
</dbReference>
<dbReference type="Gene3D" id="2.60.200.20">
    <property type="match status" value="1"/>
</dbReference>
<dbReference type="Pfam" id="PF00498">
    <property type="entry name" value="FHA"/>
    <property type="match status" value="1"/>
</dbReference>
<protein>
    <submittedName>
        <fullName evidence="4">Adenylate and Guanylate cyclase catalytic domain protein</fullName>
    </submittedName>
</protein>
<dbReference type="GO" id="GO:0035556">
    <property type="term" value="P:intracellular signal transduction"/>
    <property type="evidence" value="ECO:0007669"/>
    <property type="project" value="InterPro"/>
</dbReference>
<dbReference type="eggNOG" id="COG2203">
    <property type="taxonomic scope" value="Bacteria"/>
</dbReference>
<dbReference type="PANTHER" id="PTHR43081">
    <property type="entry name" value="ADENYLATE CYCLASE, TERMINAL-DIFFERENTIATION SPECIFIC-RELATED"/>
    <property type="match status" value="1"/>
</dbReference>
<dbReference type="InterPro" id="IPR008984">
    <property type="entry name" value="SMAD_FHA_dom_sf"/>
</dbReference>
<dbReference type="InterPro" id="IPR029787">
    <property type="entry name" value="Nucleotide_cyclase"/>
</dbReference>
<evidence type="ECO:0000313" key="5">
    <source>
        <dbReference type="Proteomes" id="UP000003835"/>
    </source>
</evidence>
<feature type="domain" description="Guanylate cyclase" evidence="3">
    <location>
        <begin position="341"/>
        <end position="474"/>
    </location>
</feature>
<dbReference type="PROSITE" id="PS50125">
    <property type="entry name" value="GUANYLATE_CYCLASE_2"/>
    <property type="match status" value="1"/>
</dbReference>
<dbReference type="eggNOG" id="COG2114">
    <property type="taxonomic scope" value="Bacteria"/>
</dbReference>
<sequence>MHKQIYPLSWGANTIGREEDNTIVVDHTYLSRYHAQILLSPDAVILRDLNSLNGTFVNEFKVEQCQLKDGDFIRLGDVSFKFVQQIPNVEKTVSSDDDTEISIVKQVSPEKTRIAITDLLQPDKSENSIIKLKQQDTHQRTVDKLQILLEVSKQLSSPEDPDQLLQKIIDLLFEIMHIDRATILMVNETNEILEQKAVNWRSGIPTEENFYSSKITNFVRHQGDAILTDDACKDILFNDSISIVEQGIHAAMCVPLKPADEVIGVLYVDNLSMTDIYSDEDLEFLTCLANQAAIAIENSRLYKKMQEQEVMRAKLERFFPQSVSRKLREEGNLATVETEVTALFADISNYTQMSAEMEPRQIVEMLNEYFQVIVEEIVFPYEGTLEKYIGDGILAIWGAPYRQPDDVDLAVQAAIEMQWAVSRLNQKWIRENRQPIQIHIGLNTGTVAAGNIGSQNMIQYATIGDTTNVSSRICDVAQAGQILIAQSTFDKLGDPSIPLEKIPPVFVKGKTSPLHLYRVLWQHYNATDVLCENGGLLTTLSPS</sequence>
<dbReference type="InterPro" id="IPR001054">
    <property type="entry name" value="A/G_cyclase"/>
</dbReference>
<organism evidence="4 5">
    <name type="scientific">Coleofasciculus chthonoplastes PCC 7420</name>
    <dbReference type="NCBI Taxonomy" id="118168"/>
    <lineage>
        <taxon>Bacteria</taxon>
        <taxon>Bacillati</taxon>
        <taxon>Cyanobacteriota</taxon>
        <taxon>Cyanophyceae</taxon>
        <taxon>Coleofasciculales</taxon>
        <taxon>Coleofasciculaceae</taxon>
        <taxon>Coleofasciculus</taxon>
    </lineage>
</organism>
<proteinExistence type="inferred from homology"/>
<evidence type="ECO:0000259" key="3">
    <source>
        <dbReference type="PROSITE" id="PS50125"/>
    </source>
</evidence>
<dbReference type="AlphaFoldDB" id="B4VHQ6"/>
<dbReference type="CDD" id="cd00060">
    <property type="entry name" value="FHA"/>
    <property type="match status" value="1"/>
</dbReference>
<name>B4VHQ6_9CYAN</name>
<dbReference type="SUPFAM" id="SSF55073">
    <property type="entry name" value="Nucleotide cyclase"/>
    <property type="match status" value="1"/>
</dbReference>
<evidence type="ECO:0000313" key="4">
    <source>
        <dbReference type="EMBL" id="EDX78546.1"/>
    </source>
</evidence>
<feature type="domain" description="FHA" evidence="2">
    <location>
        <begin position="13"/>
        <end position="62"/>
    </location>
</feature>
<dbReference type="PROSITE" id="PS50006">
    <property type="entry name" value="FHA_DOMAIN"/>
    <property type="match status" value="1"/>
</dbReference>
<dbReference type="PANTHER" id="PTHR43081:SF1">
    <property type="entry name" value="ADENYLATE CYCLASE, TERMINAL-DIFFERENTIATION SPECIFIC"/>
    <property type="match status" value="1"/>
</dbReference>
<dbReference type="eggNOG" id="COG1716">
    <property type="taxonomic scope" value="Bacteria"/>
</dbReference>
<dbReference type="InterPro" id="IPR003018">
    <property type="entry name" value="GAF"/>
</dbReference>
<dbReference type="Pfam" id="PF01590">
    <property type="entry name" value="GAF"/>
    <property type="match status" value="1"/>
</dbReference>